<evidence type="ECO:0000313" key="2">
    <source>
        <dbReference type="EMBL" id="MBA4627388.1"/>
    </source>
</evidence>
<keyword evidence="1" id="KW-0472">Membrane</keyword>
<feature type="transmembrane region" description="Helical" evidence="1">
    <location>
        <begin position="38"/>
        <end position="62"/>
    </location>
</feature>
<protein>
    <submittedName>
        <fullName evidence="2">Uncharacterized protein</fullName>
    </submittedName>
</protein>
<organism evidence="2">
    <name type="scientific">Opuntia streptacantha</name>
    <name type="common">Prickly pear cactus</name>
    <name type="synonym">Opuntia cardona</name>
    <dbReference type="NCBI Taxonomy" id="393608"/>
    <lineage>
        <taxon>Eukaryota</taxon>
        <taxon>Viridiplantae</taxon>
        <taxon>Streptophyta</taxon>
        <taxon>Embryophyta</taxon>
        <taxon>Tracheophyta</taxon>
        <taxon>Spermatophyta</taxon>
        <taxon>Magnoliopsida</taxon>
        <taxon>eudicotyledons</taxon>
        <taxon>Gunneridae</taxon>
        <taxon>Pentapetalae</taxon>
        <taxon>Caryophyllales</taxon>
        <taxon>Cactineae</taxon>
        <taxon>Cactaceae</taxon>
        <taxon>Opuntioideae</taxon>
        <taxon>Opuntia</taxon>
    </lineage>
</organism>
<dbReference type="AlphaFoldDB" id="A0A7C9D1C1"/>
<proteinExistence type="predicted"/>
<name>A0A7C9D1C1_OPUST</name>
<dbReference type="EMBL" id="GISG01061796">
    <property type="protein sequence ID" value="MBA4627388.1"/>
    <property type="molecule type" value="Transcribed_RNA"/>
</dbReference>
<evidence type="ECO:0000256" key="1">
    <source>
        <dbReference type="SAM" id="Phobius"/>
    </source>
</evidence>
<reference evidence="2" key="1">
    <citation type="journal article" date="2013" name="J. Plant Res.">
        <title>Effect of fungi and light on seed germination of three Opuntia species from semiarid lands of central Mexico.</title>
        <authorList>
            <person name="Delgado-Sanchez P."/>
            <person name="Jimenez-Bremont J.F."/>
            <person name="Guerrero-Gonzalez Mde L."/>
            <person name="Flores J."/>
        </authorList>
    </citation>
    <scope>NUCLEOTIDE SEQUENCE</scope>
    <source>
        <tissue evidence="2">Cladode</tissue>
    </source>
</reference>
<keyword evidence="1" id="KW-0812">Transmembrane</keyword>
<accession>A0A7C9D1C1</accession>
<reference evidence="2" key="2">
    <citation type="submission" date="2020-07" db="EMBL/GenBank/DDBJ databases">
        <authorList>
            <person name="Vera ALvarez R."/>
            <person name="Arias-Moreno D.M."/>
            <person name="Jimenez-Jacinto V."/>
            <person name="Jimenez-Bremont J.F."/>
            <person name="Swaminathan K."/>
            <person name="Moose S.P."/>
            <person name="Guerrero-Gonzalez M.L."/>
            <person name="Marino-Ramirez L."/>
            <person name="Landsman D."/>
            <person name="Rodriguez-Kessler M."/>
            <person name="Delgado-Sanchez P."/>
        </authorList>
    </citation>
    <scope>NUCLEOTIDE SEQUENCE</scope>
    <source>
        <tissue evidence="2">Cladode</tissue>
    </source>
</reference>
<sequence length="102" mass="11379">MQIRAPPHFSHMISFKLLQLSNVNPFYLFQDYDMKFEFIPLCCPLAAPCITHILLCLVSVGWNRNFINKTNQVLSMSRLGGAGAVAQLVADVPPSSIEVSKK</sequence>
<keyword evidence="1" id="KW-1133">Transmembrane helix</keyword>